<name>A0ABV5ZQG5_9PSEU</name>
<dbReference type="Proteomes" id="UP001589693">
    <property type="component" value="Unassembled WGS sequence"/>
</dbReference>
<evidence type="ECO:0000256" key="1">
    <source>
        <dbReference type="ARBA" id="ARBA00008023"/>
    </source>
</evidence>
<gene>
    <name evidence="3" type="ORF">ACFFQA_04225</name>
</gene>
<keyword evidence="4" id="KW-1185">Reference proteome</keyword>
<dbReference type="Gene3D" id="3.90.950.10">
    <property type="match status" value="1"/>
</dbReference>
<dbReference type="Pfam" id="PF01725">
    <property type="entry name" value="Ham1p_like"/>
    <property type="match status" value="1"/>
</dbReference>
<evidence type="ECO:0000313" key="3">
    <source>
        <dbReference type="EMBL" id="MFB9903138.1"/>
    </source>
</evidence>
<organism evidence="3 4">
    <name type="scientific">Allokutzneria oryzae</name>
    <dbReference type="NCBI Taxonomy" id="1378989"/>
    <lineage>
        <taxon>Bacteria</taxon>
        <taxon>Bacillati</taxon>
        <taxon>Actinomycetota</taxon>
        <taxon>Actinomycetes</taxon>
        <taxon>Pseudonocardiales</taxon>
        <taxon>Pseudonocardiaceae</taxon>
        <taxon>Allokutzneria</taxon>
    </lineage>
</organism>
<dbReference type="EC" id="3.6.1.-" evidence="3"/>
<dbReference type="InterPro" id="IPR029001">
    <property type="entry name" value="ITPase-like_fam"/>
</dbReference>
<sequence length="184" mass="19586">MIDPIWLITGNAGKAREYSALLGIDVTTVTVDLLEIQSLNVVEVVERKASDAYAKLRRPVLVDDTGLSLTAWNGLPGALVAWWTSTVGVQGILDMASGVTDRRASVTTALGYADADGVQVFSGTAHGTITTEQRGDGGLGFDTIFVPAGSDLTYAEMPEKDKNEVSPRRLAVEEFRKGVTLSTV</sequence>
<dbReference type="CDD" id="cd00515">
    <property type="entry name" value="HAM1"/>
    <property type="match status" value="1"/>
</dbReference>
<accession>A0ABV5ZQG5</accession>
<evidence type="ECO:0000313" key="4">
    <source>
        <dbReference type="Proteomes" id="UP001589693"/>
    </source>
</evidence>
<proteinExistence type="inferred from homology"/>
<dbReference type="PANTHER" id="PTHR11067:SF9">
    <property type="entry name" value="INOSINE TRIPHOSPHATE PYROPHOSPHATASE"/>
    <property type="match status" value="1"/>
</dbReference>
<dbReference type="InterPro" id="IPR002637">
    <property type="entry name" value="RdgB/HAM1"/>
</dbReference>
<protein>
    <submittedName>
        <fullName evidence="3">Non-canonical purine NTP pyrophosphatase</fullName>
        <ecNumber evidence="3">3.6.1.-</ecNumber>
    </submittedName>
</protein>
<reference evidence="3 4" key="1">
    <citation type="submission" date="2024-09" db="EMBL/GenBank/DDBJ databases">
        <authorList>
            <person name="Sun Q."/>
            <person name="Mori K."/>
        </authorList>
    </citation>
    <scope>NUCLEOTIDE SEQUENCE [LARGE SCALE GENOMIC DNA]</scope>
    <source>
        <strain evidence="3 4">TBRC 7907</strain>
    </source>
</reference>
<evidence type="ECO:0000256" key="2">
    <source>
        <dbReference type="ARBA" id="ARBA00022801"/>
    </source>
</evidence>
<dbReference type="GO" id="GO:0016787">
    <property type="term" value="F:hydrolase activity"/>
    <property type="evidence" value="ECO:0007669"/>
    <property type="project" value="UniProtKB-KW"/>
</dbReference>
<dbReference type="RefSeq" id="WP_377850273.1">
    <property type="nucleotide sequence ID" value="NZ_JBHLZU010000003.1"/>
</dbReference>
<dbReference type="SUPFAM" id="SSF52972">
    <property type="entry name" value="ITPase-like"/>
    <property type="match status" value="1"/>
</dbReference>
<keyword evidence="2 3" id="KW-0378">Hydrolase</keyword>
<dbReference type="EMBL" id="JBHLZU010000003">
    <property type="protein sequence ID" value="MFB9903138.1"/>
    <property type="molecule type" value="Genomic_DNA"/>
</dbReference>
<comment type="caution">
    <text evidence="3">The sequence shown here is derived from an EMBL/GenBank/DDBJ whole genome shotgun (WGS) entry which is preliminary data.</text>
</comment>
<dbReference type="PANTHER" id="PTHR11067">
    <property type="entry name" value="INOSINE TRIPHOSPHATE PYROPHOSPHATASE/HAM1 PROTEIN"/>
    <property type="match status" value="1"/>
</dbReference>
<comment type="similarity">
    <text evidence="1">Belongs to the HAM1 NTPase family.</text>
</comment>